<feature type="transmembrane region" description="Helical" evidence="7">
    <location>
        <begin position="456"/>
        <end position="476"/>
    </location>
</feature>
<dbReference type="PIRSF" id="PIRSF017804">
    <property type="entry name" value="Secretion_EccD1"/>
    <property type="match status" value="1"/>
</dbReference>
<protein>
    <submittedName>
        <fullName evidence="9">Type VII secretion integral membrane protein EccD</fullName>
    </submittedName>
</protein>
<feature type="transmembrane region" description="Helical" evidence="7">
    <location>
        <begin position="343"/>
        <end position="361"/>
    </location>
</feature>
<accession>A0ABV9U8U2</accession>
<comment type="subcellular location">
    <subcellularLocation>
        <location evidence="1">Cell membrane</location>
        <topology evidence="1">Multi-pass membrane protein</topology>
    </subcellularLocation>
</comment>
<feature type="transmembrane region" description="Helical" evidence="7">
    <location>
        <begin position="420"/>
        <end position="444"/>
    </location>
</feature>
<dbReference type="InterPro" id="IPR024962">
    <property type="entry name" value="YukD-like"/>
</dbReference>
<evidence type="ECO:0000256" key="3">
    <source>
        <dbReference type="ARBA" id="ARBA00022475"/>
    </source>
</evidence>
<dbReference type="Pfam" id="PF19053">
    <property type="entry name" value="EccD"/>
    <property type="match status" value="1"/>
</dbReference>
<feature type="transmembrane region" description="Helical" evidence="7">
    <location>
        <begin position="199"/>
        <end position="217"/>
    </location>
</feature>
<comment type="similarity">
    <text evidence="2">Belongs to the EccD/Snm4 family.</text>
</comment>
<feature type="transmembrane region" description="Helical" evidence="7">
    <location>
        <begin position="143"/>
        <end position="160"/>
    </location>
</feature>
<name>A0ABV9U8U2_9ACTN</name>
<evidence type="ECO:0000256" key="7">
    <source>
        <dbReference type="SAM" id="Phobius"/>
    </source>
</evidence>
<reference evidence="10" key="1">
    <citation type="journal article" date="2019" name="Int. J. Syst. Evol. Microbiol.">
        <title>The Global Catalogue of Microorganisms (GCM) 10K type strain sequencing project: providing services to taxonomists for standard genome sequencing and annotation.</title>
        <authorList>
            <consortium name="The Broad Institute Genomics Platform"/>
            <consortium name="The Broad Institute Genome Sequencing Center for Infectious Disease"/>
            <person name="Wu L."/>
            <person name="Ma J."/>
        </authorList>
    </citation>
    <scope>NUCLEOTIDE SEQUENCE [LARGE SCALE GENOMIC DNA]</scope>
    <source>
        <strain evidence="10">KLKA75</strain>
    </source>
</reference>
<feature type="transmembrane region" description="Helical" evidence="7">
    <location>
        <begin position="282"/>
        <end position="304"/>
    </location>
</feature>
<feature type="transmembrane region" description="Helical" evidence="7">
    <location>
        <begin position="395"/>
        <end position="414"/>
    </location>
</feature>
<dbReference type="RefSeq" id="WP_378263208.1">
    <property type="nucleotide sequence ID" value="NZ_JBHSIT010000014.1"/>
</dbReference>
<dbReference type="EMBL" id="JBHSIT010000014">
    <property type="protein sequence ID" value="MFC4912856.1"/>
    <property type="molecule type" value="Genomic_DNA"/>
</dbReference>
<dbReference type="InterPro" id="IPR006707">
    <property type="entry name" value="T7SS_EccD"/>
</dbReference>
<feature type="transmembrane region" description="Helical" evidence="7">
    <location>
        <begin position="166"/>
        <end position="187"/>
    </location>
</feature>
<feature type="transmembrane region" description="Helical" evidence="7">
    <location>
        <begin position="229"/>
        <end position="249"/>
    </location>
</feature>
<comment type="caution">
    <text evidence="9">The sequence shown here is derived from an EMBL/GenBank/DDBJ whole genome shotgun (WGS) entry which is preliminary data.</text>
</comment>
<dbReference type="Pfam" id="PF08817">
    <property type="entry name" value="YukD"/>
    <property type="match status" value="1"/>
</dbReference>
<evidence type="ECO:0000256" key="2">
    <source>
        <dbReference type="ARBA" id="ARBA00006162"/>
    </source>
</evidence>
<gene>
    <name evidence="9" type="primary">eccD</name>
    <name evidence="9" type="ORF">ACFPCY_36540</name>
</gene>
<sequence length="487" mass="49946">MGPNILGFAFDPTIRRTGAQVNSPATSELCRVTIVAPRRRIDVSLPADVPLAHMLPTLLRAAGENLADAGLAHSGWVLQRLDEGAFDAAKTLSALGVRDGEILYFRPRMAQLPEMSFDDVADVIAEGMKERSDRWRPASTRRFGLGAAAAALVVGAFVIAMSGPPWIAPAAAAGLIAVVTVVAAAALSRAFADSGAGMILGYAALPHAFLAGLLAPARSHASLLDLGAPHLLAGFGVMALVSVIAMFAVADGLATFLGVTVAAVAGAIASGVELAVGGLAPAGLAACAAVVVMMFTPAVPSLAFKLARMPLPPVPASADDLRRDTETVDGRQVLARTGIADRFATGLIAGVALSALGGMIFLATASGWAPAATIAAMSVSLLLRSRVFRGVTQRSWMLVAGLTGLGLLEIGTAWRGDSQLLMLATGLLPLLVVVGVVVGVSLWLPNHRPSPFWGRAGDILDIIVVISLIPLALAALDIYGRIRGLAG</sequence>
<dbReference type="Gene3D" id="3.10.20.90">
    <property type="entry name" value="Phosphatidylinositol 3-kinase Catalytic Subunit, Chain A, domain 1"/>
    <property type="match status" value="1"/>
</dbReference>
<feature type="transmembrane region" description="Helical" evidence="7">
    <location>
        <begin position="256"/>
        <end position="276"/>
    </location>
</feature>
<evidence type="ECO:0000256" key="4">
    <source>
        <dbReference type="ARBA" id="ARBA00022692"/>
    </source>
</evidence>
<keyword evidence="6 7" id="KW-0472">Membrane</keyword>
<keyword evidence="10" id="KW-1185">Reference proteome</keyword>
<dbReference type="NCBIfam" id="TIGR03920">
    <property type="entry name" value="T7SS_EccD"/>
    <property type="match status" value="1"/>
</dbReference>
<keyword evidence="5 7" id="KW-1133">Transmembrane helix</keyword>
<keyword evidence="4 7" id="KW-0812">Transmembrane</keyword>
<proteinExistence type="inferred from homology"/>
<feature type="domain" description="EccD-like transmembrane" evidence="8">
    <location>
        <begin position="140"/>
        <end position="485"/>
    </location>
</feature>
<keyword evidence="3" id="KW-1003">Cell membrane</keyword>
<evidence type="ECO:0000259" key="8">
    <source>
        <dbReference type="Pfam" id="PF19053"/>
    </source>
</evidence>
<evidence type="ECO:0000313" key="9">
    <source>
        <dbReference type="EMBL" id="MFC4912856.1"/>
    </source>
</evidence>
<evidence type="ECO:0000256" key="5">
    <source>
        <dbReference type="ARBA" id="ARBA00022989"/>
    </source>
</evidence>
<dbReference type="Proteomes" id="UP001595872">
    <property type="component" value="Unassembled WGS sequence"/>
</dbReference>
<feature type="transmembrane region" description="Helical" evidence="7">
    <location>
        <begin position="367"/>
        <end position="383"/>
    </location>
</feature>
<evidence type="ECO:0000313" key="10">
    <source>
        <dbReference type="Proteomes" id="UP001595872"/>
    </source>
</evidence>
<evidence type="ECO:0000256" key="1">
    <source>
        <dbReference type="ARBA" id="ARBA00004651"/>
    </source>
</evidence>
<evidence type="ECO:0000256" key="6">
    <source>
        <dbReference type="ARBA" id="ARBA00023136"/>
    </source>
</evidence>
<organism evidence="9 10">
    <name type="scientific">Actinomadura gamaensis</name>
    <dbReference type="NCBI Taxonomy" id="1763541"/>
    <lineage>
        <taxon>Bacteria</taxon>
        <taxon>Bacillati</taxon>
        <taxon>Actinomycetota</taxon>
        <taxon>Actinomycetes</taxon>
        <taxon>Streptosporangiales</taxon>
        <taxon>Thermomonosporaceae</taxon>
        <taxon>Actinomadura</taxon>
    </lineage>
</organism>
<dbReference type="InterPro" id="IPR044049">
    <property type="entry name" value="EccD_transm"/>
</dbReference>